<sequence>MKQSELSKILDERWEEPWKLREEREKALSKSHGKIVKLLASAPLPTEYGYFTYMVFGDYTTGEFHNAVVYGDAKKSIKKEGMLVRVHSSCGTSELFHAINCECREELDEAMKRISKNKSGMIIYLNQEGAGNGIAPKIKAYSKSLVWKGNKVVGAKDKKGKPITAYEAYTMLGYKPENRSLLVAAEIIKFLGIKSVRLMTNNPKKIEELRKYGIKVEPEGIHVKPKSKIVKDSLKAKAKILGHNITSKDLK</sequence>
<dbReference type="Proteomes" id="UP000197679">
    <property type="component" value="Chromosome"/>
</dbReference>
<evidence type="ECO:0000313" key="5">
    <source>
        <dbReference type="EMBL" id="ASI13622.1"/>
    </source>
</evidence>
<comment type="pathway">
    <text evidence="1">Cofactor biosynthesis; riboflavin biosynthesis.</text>
</comment>
<dbReference type="EMBL" id="CP019964">
    <property type="protein sequence ID" value="ASI13622.1"/>
    <property type="molecule type" value="Genomic_DNA"/>
</dbReference>
<protein>
    <submittedName>
        <fullName evidence="5">GTP cyclohydrolase II</fullName>
    </submittedName>
</protein>
<dbReference type="GO" id="GO:0046872">
    <property type="term" value="F:metal ion binding"/>
    <property type="evidence" value="ECO:0007669"/>
    <property type="project" value="UniProtKB-KW"/>
</dbReference>
<dbReference type="GO" id="GO:0009231">
    <property type="term" value="P:riboflavin biosynthetic process"/>
    <property type="evidence" value="ECO:0007669"/>
    <property type="project" value="UniProtKB-KW"/>
</dbReference>
<dbReference type="AlphaFoldDB" id="A0A218NMC3"/>
<dbReference type="OrthoDB" id="25735at2157"/>
<reference evidence="5 6" key="1">
    <citation type="journal article" date="2017" name="Nat. Commun.">
        <title>'ARMAN' archaea depend on association with euryarchaeal host in culture and in situ.</title>
        <authorList>
            <person name="Golyshina O."/>
            <person name="Toshchakov S."/>
            <person name="Makarova K."/>
            <person name="Gavrilov S."/>
            <person name="Korzhenkov A."/>
            <person name="La Cono V."/>
            <person name="Arcadi E."/>
            <person name="Nechitaylo T."/>
            <person name="Ferrer M."/>
            <person name="Kublanov I."/>
            <person name="Wolf Y."/>
            <person name="Yakimov M."/>
            <person name="Golyshin P."/>
            <person name="Slesarev A."/>
            <person name="Kozyavkin S."/>
        </authorList>
    </citation>
    <scope>NUCLEOTIDE SEQUENCE [LARGE SCALE GENOMIC DNA]</scope>
    <source>
        <strain evidence="5 6">Mia14</strain>
    </source>
</reference>
<dbReference type="KEGG" id="marh:Mia14_0292"/>
<dbReference type="GO" id="GO:0008686">
    <property type="term" value="F:3,4-dihydroxy-2-butanone-4-phosphate synthase activity"/>
    <property type="evidence" value="ECO:0007669"/>
    <property type="project" value="TreeGrafter"/>
</dbReference>
<accession>A0A218NMC3</accession>
<keyword evidence="6" id="KW-1185">Reference proteome</keyword>
<proteinExistence type="predicted"/>
<feature type="domain" description="GTP cyclohydrolase II" evidence="4">
    <location>
        <begin position="41"/>
        <end position="217"/>
    </location>
</feature>
<dbReference type="InterPro" id="IPR032677">
    <property type="entry name" value="GTP_cyclohydro_II"/>
</dbReference>
<dbReference type="GO" id="GO:0005829">
    <property type="term" value="C:cytosol"/>
    <property type="evidence" value="ECO:0007669"/>
    <property type="project" value="TreeGrafter"/>
</dbReference>
<keyword evidence="3" id="KW-0479">Metal-binding</keyword>
<evidence type="ECO:0000313" key="6">
    <source>
        <dbReference type="Proteomes" id="UP000197679"/>
    </source>
</evidence>
<organism evidence="5 6">
    <name type="scientific">Candidatus Mancarchaeum acidiphilum</name>
    <dbReference type="NCBI Taxonomy" id="1920749"/>
    <lineage>
        <taxon>Archaea</taxon>
        <taxon>Candidatus Micrarchaeota</taxon>
        <taxon>Candidatus Mancarchaeum</taxon>
    </lineage>
</organism>
<dbReference type="InterPro" id="IPR036144">
    <property type="entry name" value="RibA-like_sf"/>
</dbReference>
<name>A0A218NMC3_9ARCH</name>
<dbReference type="RefSeq" id="WP_088819784.1">
    <property type="nucleotide sequence ID" value="NZ_CP019964.1"/>
</dbReference>
<keyword evidence="2" id="KW-0686">Riboflavin biosynthesis</keyword>
<evidence type="ECO:0000256" key="2">
    <source>
        <dbReference type="ARBA" id="ARBA00022619"/>
    </source>
</evidence>
<dbReference type="GO" id="GO:0016787">
    <property type="term" value="F:hydrolase activity"/>
    <property type="evidence" value="ECO:0007669"/>
    <property type="project" value="UniProtKB-KW"/>
</dbReference>
<gene>
    <name evidence="5" type="ORF">Mia14_0292</name>
</gene>
<dbReference type="SUPFAM" id="SSF142695">
    <property type="entry name" value="RibA-like"/>
    <property type="match status" value="1"/>
</dbReference>
<keyword evidence="5" id="KW-0378">Hydrolase</keyword>
<dbReference type="GeneID" id="33313849"/>
<evidence type="ECO:0000256" key="3">
    <source>
        <dbReference type="ARBA" id="ARBA00022723"/>
    </source>
</evidence>
<dbReference type="Pfam" id="PF00925">
    <property type="entry name" value="GTP_cyclohydro2"/>
    <property type="match status" value="1"/>
</dbReference>
<dbReference type="PANTHER" id="PTHR21327">
    <property type="entry name" value="GTP CYCLOHYDROLASE II-RELATED"/>
    <property type="match status" value="1"/>
</dbReference>
<evidence type="ECO:0000256" key="1">
    <source>
        <dbReference type="ARBA" id="ARBA00005104"/>
    </source>
</evidence>
<evidence type="ECO:0000259" key="4">
    <source>
        <dbReference type="Pfam" id="PF00925"/>
    </source>
</evidence>
<dbReference type="Gene3D" id="3.40.50.10990">
    <property type="entry name" value="GTP cyclohydrolase II"/>
    <property type="match status" value="1"/>
</dbReference>
<dbReference type="PANTHER" id="PTHR21327:SF18">
    <property type="entry name" value="3,4-DIHYDROXY-2-BUTANONE 4-PHOSPHATE SYNTHASE"/>
    <property type="match status" value="1"/>
</dbReference>